<reference evidence="4" key="1">
    <citation type="journal article" date="2006" name="Science">
        <title>Phytophthora genome sequences uncover evolutionary origins and mechanisms of pathogenesis.</title>
        <authorList>
            <person name="Tyler B.M."/>
            <person name="Tripathy S."/>
            <person name="Zhang X."/>
            <person name="Dehal P."/>
            <person name="Jiang R.H."/>
            <person name="Aerts A."/>
            <person name="Arredondo F.D."/>
            <person name="Baxter L."/>
            <person name="Bensasson D."/>
            <person name="Beynon J.L."/>
            <person name="Chapman J."/>
            <person name="Damasceno C.M."/>
            <person name="Dorrance A.E."/>
            <person name="Dou D."/>
            <person name="Dickerman A.W."/>
            <person name="Dubchak I.L."/>
            <person name="Garbelotto M."/>
            <person name="Gijzen M."/>
            <person name="Gordon S.G."/>
            <person name="Govers F."/>
            <person name="Grunwald N.J."/>
            <person name="Huang W."/>
            <person name="Ivors K.L."/>
            <person name="Jones R.W."/>
            <person name="Kamoun S."/>
            <person name="Krampis K."/>
            <person name="Lamour K.H."/>
            <person name="Lee M.K."/>
            <person name="McDonald W.H."/>
            <person name="Medina M."/>
            <person name="Meijer H.J."/>
            <person name="Nordberg E.K."/>
            <person name="Maclean D.J."/>
            <person name="Ospina-Giraldo M.D."/>
            <person name="Morris P.F."/>
            <person name="Phuntumart V."/>
            <person name="Putnam N.H."/>
            <person name="Rash S."/>
            <person name="Rose J.K."/>
            <person name="Sakihama Y."/>
            <person name="Salamov A.A."/>
            <person name="Savidor A."/>
            <person name="Scheuring C.F."/>
            <person name="Smith B.M."/>
            <person name="Sobral B.W."/>
            <person name="Terry A."/>
            <person name="Torto-Alalibo T.A."/>
            <person name="Win J."/>
            <person name="Xu Z."/>
            <person name="Zhang H."/>
            <person name="Grigoriev I.V."/>
            <person name="Rokhsar D.S."/>
            <person name="Boore J.L."/>
        </authorList>
    </citation>
    <scope>NUCLEOTIDE SEQUENCE [LARGE SCALE GENOMIC DNA]</scope>
    <source>
        <strain evidence="4">Pr102</strain>
    </source>
</reference>
<dbReference type="eggNOG" id="KOG2938">
    <property type="taxonomic scope" value="Eukaryota"/>
</dbReference>
<sequence length="321" mass="34943">MRLVIDTDAGVDDAVAILMALHAFPGDQVVGITTVFGNVDVHQANHNVAHILYGCSILQGAARVNVPVYSGASKAIVASVSEEKWEGHGPDGLGGESGKVDAPLTAARRNEAVHALIDLAHKYSGELVIAAVGPLTNIALAILLDPNFMSNVKQLVVMGGLSRGEGNQTAHSEFNVSCDPEATDIVYQHCTAKKLFVVPFETCVDNAIPWETYDRIFHEEANSKAEYVKKIWKFTRSFCEHEGFFPCDAYAIAILLHPEYIKTAPALKGRIHLAPDEKRGACIWEEDCPPEQANVTLVTEIDNRVFIDLLHHLAAQEKNIA</sequence>
<dbReference type="EnsemblProtists" id="Phyra82622">
    <property type="protein sequence ID" value="Phyra82622"/>
    <property type="gene ID" value="Phyra82622"/>
</dbReference>
<dbReference type="STRING" id="164328.H3GY73"/>
<dbReference type="InterPro" id="IPR052775">
    <property type="entry name" value="IUN_hydrolase"/>
</dbReference>
<evidence type="ECO:0000256" key="1">
    <source>
        <dbReference type="ARBA" id="ARBA00009176"/>
    </source>
</evidence>
<dbReference type="InParanoid" id="H3GY73"/>
<dbReference type="VEuPathDB" id="FungiDB:KRP22_14572"/>
<dbReference type="InterPro" id="IPR036452">
    <property type="entry name" value="Ribo_hydro-like"/>
</dbReference>
<comment type="similarity">
    <text evidence="1">Belongs to the IUNH family.</text>
</comment>
<proteinExistence type="inferred from homology"/>
<dbReference type="EMBL" id="DS566071">
    <property type="status" value="NOT_ANNOTATED_CDS"/>
    <property type="molecule type" value="Genomic_DNA"/>
</dbReference>
<dbReference type="GO" id="GO:0008477">
    <property type="term" value="F:purine nucleosidase activity"/>
    <property type="evidence" value="ECO:0000318"/>
    <property type="project" value="GO_Central"/>
</dbReference>
<dbReference type="Gene3D" id="3.90.245.10">
    <property type="entry name" value="Ribonucleoside hydrolase-like"/>
    <property type="match status" value="1"/>
</dbReference>
<dbReference type="VEuPathDB" id="FungiDB:KRP23_14304"/>
<name>H3GY73_PHYRM</name>
<accession>H3GY73</accession>
<dbReference type="Proteomes" id="UP000005238">
    <property type="component" value="Unassembled WGS sequence"/>
</dbReference>
<keyword evidence="4" id="KW-1185">Reference proteome</keyword>
<dbReference type="PANTHER" id="PTHR46190">
    <property type="entry name" value="SI:CH211-201H21.5-RELATED"/>
    <property type="match status" value="1"/>
</dbReference>
<dbReference type="AlphaFoldDB" id="H3GY73"/>
<dbReference type="HOGENOM" id="CLU_036838_11_0_1"/>
<feature type="domain" description="Inosine/uridine-preferring nucleoside hydrolase" evidence="2">
    <location>
        <begin position="3"/>
        <end position="307"/>
    </location>
</feature>
<dbReference type="GO" id="GO:0006152">
    <property type="term" value="P:purine nucleoside catabolic process"/>
    <property type="evidence" value="ECO:0000318"/>
    <property type="project" value="GO_Central"/>
</dbReference>
<evidence type="ECO:0000313" key="4">
    <source>
        <dbReference type="Proteomes" id="UP000005238"/>
    </source>
</evidence>
<dbReference type="SUPFAM" id="SSF53590">
    <property type="entry name" value="Nucleoside hydrolase"/>
    <property type="match status" value="1"/>
</dbReference>
<dbReference type="PANTHER" id="PTHR46190:SF1">
    <property type="entry name" value="SI:CH211-201H21.5"/>
    <property type="match status" value="1"/>
</dbReference>
<dbReference type="InterPro" id="IPR001910">
    <property type="entry name" value="Inosine/uridine_hydrolase_dom"/>
</dbReference>
<protein>
    <recommendedName>
        <fullName evidence="2">Inosine/uridine-preferring nucleoside hydrolase domain-containing protein</fullName>
    </recommendedName>
</protein>
<dbReference type="Pfam" id="PF01156">
    <property type="entry name" value="IU_nuc_hydro"/>
    <property type="match status" value="1"/>
</dbReference>
<reference evidence="3" key="2">
    <citation type="submission" date="2015-06" db="UniProtKB">
        <authorList>
            <consortium name="EnsemblProtists"/>
        </authorList>
    </citation>
    <scope>IDENTIFICATION</scope>
    <source>
        <strain evidence="3">Pr102</strain>
    </source>
</reference>
<dbReference type="GO" id="GO:0005829">
    <property type="term" value="C:cytosol"/>
    <property type="evidence" value="ECO:0000318"/>
    <property type="project" value="GO_Central"/>
</dbReference>
<organism evidence="3 4">
    <name type="scientific">Phytophthora ramorum</name>
    <name type="common">Sudden oak death agent</name>
    <dbReference type="NCBI Taxonomy" id="164328"/>
    <lineage>
        <taxon>Eukaryota</taxon>
        <taxon>Sar</taxon>
        <taxon>Stramenopiles</taxon>
        <taxon>Oomycota</taxon>
        <taxon>Peronosporomycetes</taxon>
        <taxon>Peronosporales</taxon>
        <taxon>Peronosporaceae</taxon>
        <taxon>Phytophthora</taxon>
    </lineage>
</organism>
<dbReference type="FunFam" id="3.90.245.10:FF:000010">
    <property type="entry name" value="Inosine-uridine preferring nucleoside hydrolase"/>
    <property type="match status" value="1"/>
</dbReference>
<dbReference type="OMA" id="MIVPTWG"/>
<evidence type="ECO:0000313" key="3">
    <source>
        <dbReference type="EnsemblProtists" id="Phyra82622"/>
    </source>
</evidence>
<evidence type="ECO:0000259" key="2">
    <source>
        <dbReference type="Pfam" id="PF01156"/>
    </source>
</evidence>